<feature type="region of interest" description="Disordered" evidence="1">
    <location>
        <begin position="1"/>
        <end position="30"/>
    </location>
</feature>
<feature type="compositionally biased region" description="Polar residues" evidence="1">
    <location>
        <begin position="566"/>
        <end position="585"/>
    </location>
</feature>
<feature type="compositionally biased region" description="Polar residues" evidence="1">
    <location>
        <begin position="14"/>
        <end position="30"/>
    </location>
</feature>
<evidence type="ECO:0000313" key="2">
    <source>
        <dbReference type="EMBL" id="CAB9520368.1"/>
    </source>
</evidence>
<dbReference type="Proteomes" id="UP001153069">
    <property type="component" value="Unassembled WGS sequence"/>
</dbReference>
<feature type="compositionally biased region" description="Polar residues" evidence="1">
    <location>
        <begin position="700"/>
        <end position="712"/>
    </location>
</feature>
<sequence length="874" mass="92615">MEDSNTNSNSNSNHQGHSPETNISAAVSTGTLPQLPKAAFDPVTAATHSCNAPRPFTATLPKTLEPRGCKMATQDPHSRSEEAEHKPPMSVVVVSTSSAPRQNNISDTTRRSSPPTSIFSKPFRLQPRSTMTASTTGRDGAIRGRKRSAHSMDTSSLPTAREALLTVKALPMLQPKIIPGATATENPPPVTVDQQQRQTVLPPVAMTTPNRQGLTPPRDKRRMDHAMVNFQCLSLQSPKRKDFSRSPPKSLPSPPPTLMSGFGRPPSSSSSSCGTAPQRPAMVPGSVSSTGQPRSSFTPVYNSASPCGSLRSFGSGSIGSNTRMNMVARASASSPGGCGSSVKSSPKLAPLTVLKHSKSSQREGNSGLPPLPGGGMSSLWLSLDSSAGSSSNGGDENNHNTPPKDDPKMWPPRTVHCRQPSCDSISTVHNSVLSPLPRPSPMMSPRIFSSPASGPPPGIPTPRSKQRRMEESPGLQRTPRTPQTPLPRVTLTPRSTSSRHSRQSGHRLPRFPSPSDIDMDVTSPFLNSTAAASLRGTAATTANRPEGNTSGFVSLRRPIFPASSNSLALSADGSTNEGKDSSVQTEAAKKPLPVLWCLPMKAIATSPSDKTSLPSAGEFSGGSFMGVQTKSLLTPSKSGGILQAMMEEKHSMNGDMGSVSDIDEDECFVLASPSAIEQERFASYQPARQRRRRSCDRTSPDSPNESNTNLAGMNYVTSSTSLFGMDIAHPTDCNNLTDRKTTNDESPSSPKQSSGPLGKDQNNSRAQEYQSMKRRKSDASNVSIGLALDSCTSGDGGRDLVTPPAMPNPQTPPPLSPKQEDFMPVIMPHGTVYHHAASQAASVCVAGADRQSVTMAIARMAFEAHYHSGSSPVS</sequence>
<feature type="compositionally biased region" description="Low complexity" evidence="1">
    <location>
        <begin position="377"/>
        <end position="394"/>
    </location>
</feature>
<evidence type="ECO:0000256" key="1">
    <source>
        <dbReference type="SAM" id="MobiDB-lite"/>
    </source>
</evidence>
<organism evidence="2 3">
    <name type="scientific">Seminavis robusta</name>
    <dbReference type="NCBI Taxonomy" id="568900"/>
    <lineage>
        <taxon>Eukaryota</taxon>
        <taxon>Sar</taxon>
        <taxon>Stramenopiles</taxon>
        <taxon>Ochrophyta</taxon>
        <taxon>Bacillariophyta</taxon>
        <taxon>Bacillariophyceae</taxon>
        <taxon>Bacillariophycidae</taxon>
        <taxon>Naviculales</taxon>
        <taxon>Naviculaceae</taxon>
        <taxon>Seminavis</taxon>
    </lineage>
</organism>
<evidence type="ECO:0000313" key="3">
    <source>
        <dbReference type="Proteomes" id="UP001153069"/>
    </source>
</evidence>
<feature type="region of interest" description="Disordered" evidence="1">
    <location>
        <begin position="679"/>
        <end position="712"/>
    </location>
</feature>
<dbReference type="AlphaFoldDB" id="A0A9N8EGK9"/>
<feature type="region of interest" description="Disordered" evidence="1">
    <location>
        <begin position="566"/>
        <end position="586"/>
    </location>
</feature>
<feature type="compositionally biased region" description="Basic and acidic residues" evidence="1">
    <location>
        <begin position="76"/>
        <end position="87"/>
    </location>
</feature>
<feature type="compositionally biased region" description="Polar residues" evidence="1">
    <location>
        <begin position="421"/>
        <end position="430"/>
    </location>
</feature>
<feature type="compositionally biased region" description="Polar residues" evidence="1">
    <location>
        <begin position="744"/>
        <end position="770"/>
    </location>
</feature>
<feature type="compositionally biased region" description="Low complexity" evidence="1">
    <location>
        <begin position="443"/>
        <end position="452"/>
    </location>
</feature>
<feature type="compositionally biased region" description="Low complexity" evidence="1">
    <location>
        <begin position="475"/>
        <end position="494"/>
    </location>
</feature>
<proteinExistence type="predicted"/>
<feature type="compositionally biased region" description="Basic and acidic residues" evidence="1">
    <location>
        <begin position="396"/>
        <end position="408"/>
    </location>
</feature>
<gene>
    <name evidence="2" type="ORF">SEMRO_1097_G240850.1</name>
</gene>
<feature type="compositionally biased region" description="Pro residues" evidence="1">
    <location>
        <begin position="804"/>
        <end position="814"/>
    </location>
</feature>
<comment type="caution">
    <text evidence="2">The sequence shown here is derived from an EMBL/GenBank/DDBJ whole genome shotgun (WGS) entry which is preliminary data.</text>
</comment>
<feature type="region of interest" description="Disordered" evidence="1">
    <location>
        <begin position="733"/>
        <end position="814"/>
    </location>
</feature>
<feature type="compositionally biased region" description="Low complexity" evidence="1">
    <location>
        <begin position="1"/>
        <end position="13"/>
    </location>
</feature>
<feature type="compositionally biased region" description="Polar residues" evidence="1">
    <location>
        <begin position="286"/>
        <end position="324"/>
    </location>
</feature>
<name>A0A9N8EGK9_9STRA</name>
<keyword evidence="3" id="KW-1185">Reference proteome</keyword>
<feature type="region of interest" description="Disordered" evidence="1">
    <location>
        <begin position="200"/>
        <end position="522"/>
    </location>
</feature>
<reference evidence="2" key="1">
    <citation type="submission" date="2020-06" db="EMBL/GenBank/DDBJ databases">
        <authorList>
            <consortium name="Plant Systems Biology data submission"/>
        </authorList>
    </citation>
    <scope>NUCLEOTIDE SEQUENCE</scope>
    <source>
        <strain evidence="2">D6</strain>
    </source>
</reference>
<dbReference type="EMBL" id="CAICTM010001095">
    <property type="protein sequence ID" value="CAB9520368.1"/>
    <property type="molecule type" value="Genomic_DNA"/>
</dbReference>
<protein>
    <submittedName>
        <fullName evidence="2">Uncharacterized protein</fullName>
    </submittedName>
</protein>
<feature type="compositionally biased region" description="Polar residues" evidence="1">
    <location>
        <begin position="127"/>
        <end position="137"/>
    </location>
</feature>
<feature type="region of interest" description="Disordered" evidence="1">
    <location>
        <begin position="44"/>
        <end position="157"/>
    </location>
</feature>
<feature type="compositionally biased region" description="Basic residues" evidence="1">
    <location>
        <begin position="497"/>
        <end position="509"/>
    </location>
</feature>
<accession>A0A9N8EGK9</accession>